<dbReference type="CDD" id="cd08300">
    <property type="entry name" value="alcohol_DH_class_III"/>
    <property type="match status" value="1"/>
</dbReference>
<dbReference type="InterPro" id="IPR020843">
    <property type="entry name" value="ER"/>
</dbReference>
<dbReference type="InterPro" id="IPR014183">
    <property type="entry name" value="ADH_3"/>
</dbReference>
<keyword evidence="3 12" id="KW-0479">Metal-binding</keyword>
<evidence type="ECO:0000256" key="11">
    <source>
        <dbReference type="ARBA" id="ARBA00049243"/>
    </source>
</evidence>
<evidence type="ECO:0000256" key="4">
    <source>
        <dbReference type="ARBA" id="ARBA00022833"/>
    </source>
</evidence>
<dbReference type="InterPro" id="IPR013149">
    <property type="entry name" value="ADH-like_C"/>
</dbReference>
<dbReference type="NCBIfam" id="TIGR02818">
    <property type="entry name" value="adh_III_F_hyde"/>
    <property type="match status" value="1"/>
</dbReference>
<comment type="caution">
    <text evidence="14">The sequence shown here is derived from an EMBL/GenBank/DDBJ whole genome shotgun (WGS) entry which is preliminary data.</text>
</comment>
<keyword evidence="15" id="KW-1185">Reference proteome</keyword>
<gene>
    <name evidence="14" type="primary">ADHL</name>
    <name evidence="14" type="ORF">EYF80_028818</name>
</gene>
<dbReference type="EMBL" id="SRLO01000324">
    <property type="protein sequence ID" value="TNN60938.1"/>
    <property type="molecule type" value="Genomic_DNA"/>
</dbReference>
<evidence type="ECO:0000256" key="3">
    <source>
        <dbReference type="ARBA" id="ARBA00022723"/>
    </source>
</evidence>
<dbReference type="GO" id="GO:0106321">
    <property type="term" value="F:S-(hydroxymethyl)glutathione dehydrogenase (NADP+) activity"/>
    <property type="evidence" value="ECO:0007669"/>
    <property type="project" value="RHEA"/>
</dbReference>
<organism evidence="14 15">
    <name type="scientific">Liparis tanakae</name>
    <name type="common">Tanaka's snailfish</name>
    <dbReference type="NCBI Taxonomy" id="230148"/>
    <lineage>
        <taxon>Eukaryota</taxon>
        <taxon>Metazoa</taxon>
        <taxon>Chordata</taxon>
        <taxon>Craniata</taxon>
        <taxon>Vertebrata</taxon>
        <taxon>Euteleostomi</taxon>
        <taxon>Actinopterygii</taxon>
        <taxon>Neopterygii</taxon>
        <taxon>Teleostei</taxon>
        <taxon>Neoteleostei</taxon>
        <taxon>Acanthomorphata</taxon>
        <taxon>Eupercaria</taxon>
        <taxon>Perciformes</taxon>
        <taxon>Cottioidei</taxon>
        <taxon>Cottales</taxon>
        <taxon>Liparidae</taxon>
        <taxon>Liparis</taxon>
    </lineage>
</organism>
<evidence type="ECO:0000256" key="9">
    <source>
        <dbReference type="ARBA" id="ARBA00048110"/>
    </source>
</evidence>
<keyword evidence="5 12" id="KW-0560">Oxidoreductase</keyword>
<comment type="catalytic activity">
    <reaction evidence="10">
        <text>a secondary alcohol + NAD(+) = a ketone + NADH + H(+)</text>
        <dbReference type="Rhea" id="RHEA:10740"/>
        <dbReference type="ChEBI" id="CHEBI:15378"/>
        <dbReference type="ChEBI" id="CHEBI:17087"/>
        <dbReference type="ChEBI" id="CHEBI:35681"/>
        <dbReference type="ChEBI" id="CHEBI:57540"/>
        <dbReference type="ChEBI" id="CHEBI:57945"/>
        <dbReference type="EC" id="1.1.1.1"/>
    </reaction>
</comment>
<dbReference type="PROSITE" id="PS00059">
    <property type="entry name" value="ADH_ZINC"/>
    <property type="match status" value="1"/>
</dbReference>
<dbReference type="InterPro" id="IPR002328">
    <property type="entry name" value="ADH_Zn_CS"/>
</dbReference>
<evidence type="ECO:0000256" key="5">
    <source>
        <dbReference type="ARBA" id="ARBA00023002"/>
    </source>
</evidence>
<dbReference type="Gene3D" id="3.40.50.720">
    <property type="entry name" value="NAD(P)-binding Rossmann-like Domain"/>
    <property type="match status" value="1"/>
</dbReference>
<reference evidence="14 15" key="1">
    <citation type="submission" date="2019-03" db="EMBL/GenBank/DDBJ databases">
        <title>First draft genome of Liparis tanakae, snailfish: a comprehensive survey of snailfish specific genes.</title>
        <authorList>
            <person name="Kim W."/>
            <person name="Song I."/>
            <person name="Jeong J.-H."/>
            <person name="Kim D."/>
            <person name="Kim S."/>
            <person name="Ryu S."/>
            <person name="Song J.Y."/>
            <person name="Lee S.K."/>
        </authorList>
    </citation>
    <scope>NUCLEOTIDE SEQUENCE [LARGE SCALE GENOMIC DNA]</scope>
    <source>
        <tissue evidence="14">Muscle</tissue>
    </source>
</reference>
<dbReference type="InterPro" id="IPR011032">
    <property type="entry name" value="GroES-like_sf"/>
</dbReference>
<dbReference type="InterPro" id="IPR036291">
    <property type="entry name" value="NAD(P)-bd_dom_sf"/>
</dbReference>
<dbReference type="Proteomes" id="UP000314294">
    <property type="component" value="Unassembled WGS sequence"/>
</dbReference>
<evidence type="ECO:0000256" key="12">
    <source>
        <dbReference type="RuleBase" id="RU362016"/>
    </source>
</evidence>
<proteinExistence type="inferred from homology"/>
<evidence type="ECO:0000259" key="13">
    <source>
        <dbReference type="SMART" id="SM00829"/>
    </source>
</evidence>
<comment type="catalytic activity">
    <reaction evidence="9 12">
        <text>S-(hydroxymethyl)glutathione + NAD(+) = S-formylglutathione + NADH + H(+)</text>
        <dbReference type="Rhea" id="RHEA:19985"/>
        <dbReference type="ChEBI" id="CHEBI:15378"/>
        <dbReference type="ChEBI" id="CHEBI:57540"/>
        <dbReference type="ChEBI" id="CHEBI:57688"/>
        <dbReference type="ChEBI" id="CHEBI:57945"/>
        <dbReference type="ChEBI" id="CHEBI:58758"/>
        <dbReference type="EC" id="1.1.1.284"/>
    </reaction>
</comment>
<evidence type="ECO:0000256" key="1">
    <source>
        <dbReference type="ARBA" id="ARBA00001947"/>
    </source>
</evidence>
<comment type="cofactor">
    <cofactor evidence="1 12">
        <name>Zn(2+)</name>
        <dbReference type="ChEBI" id="CHEBI:29105"/>
    </cofactor>
</comment>
<dbReference type="OrthoDB" id="417550at2759"/>
<protein>
    <recommendedName>
        <fullName evidence="7 12">S-(hydroxymethyl)glutathione dehydrogenase</fullName>
        <ecNumber evidence="12">1.1.1.284</ecNumber>
    </recommendedName>
</protein>
<evidence type="ECO:0000256" key="6">
    <source>
        <dbReference type="ARBA" id="ARBA00023027"/>
    </source>
</evidence>
<dbReference type="GO" id="GO:0005829">
    <property type="term" value="C:cytosol"/>
    <property type="evidence" value="ECO:0007669"/>
    <property type="project" value="TreeGrafter"/>
</dbReference>
<dbReference type="Pfam" id="PF00107">
    <property type="entry name" value="ADH_zinc_N"/>
    <property type="match status" value="1"/>
</dbReference>
<dbReference type="FunFam" id="3.90.180.10:FF:000001">
    <property type="entry name" value="S-(hydroxymethyl)glutathione dehydrogenase"/>
    <property type="match status" value="1"/>
</dbReference>
<name>A0A4Z2H4Z8_9TELE</name>
<dbReference type="SUPFAM" id="SSF50129">
    <property type="entry name" value="GroES-like"/>
    <property type="match status" value="3"/>
</dbReference>
<dbReference type="FunFam" id="3.40.50.720:FF:000003">
    <property type="entry name" value="S-(hydroxymethyl)glutathione dehydrogenase"/>
    <property type="match status" value="1"/>
</dbReference>
<dbReference type="AlphaFoldDB" id="A0A4Z2H4Z8"/>
<evidence type="ECO:0000256" key="7">
    <source>
        <dbReference type="ARBA" id="ARBA00032767"/>
    </source>
</evidence>
<dbReference type="Gene3D" id="3.90.180.10">
    <property type="entry name" value="Medium-chain alcohol dehydrogenases, catalytic domain"/>
    <property type="match status" value="2"/>
</dbReference>
<comment type="catalytic activity">
    <reaction evidence="11">
        <text>a primary alcohol + NAD(+) = an aldehyde + NADH + H(+)</text>
        <dbReference type="Rhea" id="RHEA:10736"/>
        <dbReference type="ChEBI" id="CHEBI:15378"/>
        <dbReference type="ChEBI" id="CHEBI:15734"/>
        <dbReference type="ChEBI" id="CHEBI:17478"/>
        <dbReference type="ChEBI" id="CHEBI:57540"/>
        <dbReference type="ChEBI" id="CHEBI:57945"/>
        <dbReference type="EC" id="1.1.1.1"/>
    </reaction>
</comment>
<dbReference type="GO" id="GO:0046294">
    <property type="term" value="P:formaldehyde catabolic process"/>
    <property type="evidence" value="ECO:0007669"/>
    <property type="project" value="InterPro"/>
</dbReference>
<dbReference type="Pfam" id="PF08240">
    <property type="entry name" value="ADH_N"/>
    <property type="match status" value="1"/>
</dbReference>
<evidence type="ECO:0000256" key="2">
    <source>
        <dbReference type="ARBA" id="ARBA00010902"/>
    </source>
</evidence>
<feature type="domain" description="Enoyl reductase (ER)" evidence="13">
    <location>
        <begin position="86"/>
        <end position="441"/>
    </location>
</feature>
<dbReference type="PANTHER" id="PTHR43880:SF21">
    <property type="entry name" value="S-(HYDROXYMETHYL)GLUTATHIONE DEHYDROGENASE"/>
    <property type="match status" value="1"/>
</dbReference>
<dbReference type="GO" id="GO:0008270">
    <property type="term" value="F:zinc ion binding"/>
    <property type="evidence" value="ECO:0007669"/>
    <property type="project" value="InterPro"/>
</dbReference>
<dbReference type="GO" id="GO:0106322">
    <property type="term" value="F:S-(hydroxymethyl)glutathione dehydrogenase (NAD+) activity"/>
    <property type="evidence" value="ECO:0007669"/>
    <property type="project" value="RHEA"/>
</dbReference>
<evidence type="ECO:0000256" key="10">
    <source>
        <dbReference type="ARBA" id="ARBA00049164"/>
    </source>
</evidence>
<dbReference type="SMART" id="SM00829">
    <property type="entry name" value="PKS_ER"/>
    <property type="match status" value="1"/>
</dbReference>
<evidence type="ECO:0000313" key="14">
    <source>
        <dbReference type="EMBL" id="TNN60938.1"/>
    </source>
</evidence>
<accession>A0A4Z2H4Z8</accession>
<dbReference type="EC" id="1.1.1.284" evidence="12"/>
<dbReference type="SUPFAM" id="SSF51735">
    <property type="entry name" value="NAD(P)-binding Rossmann-fold domains"/>
    <property type="match status" value="1"/>
</dbReference>
<sequence>MADVATRPIQLLSGRTWKGSLFGGFKGKRDVPQMVKKYLDKKVKLDEFITHTMTLDQINDAIELMKQGKCIRTVIRCKAAVAWEAGKPLVMEEVEVAPPKGGEVRLKIVATGICHTDSYTLSGSDPEGVFPSVLGHEGAGIVESVGEGVTQFQPGDTVIPLYIPQCRECKFCKSSKTNLCQKIRLTQGKGLMPDGTTRFTCKGRSLFHFMGCSTFSEYTVVAEISLAKVDPRAPLDKVCLLGCGITTGYGAALNTAKVEAGSTCAVFGLGALGLAAVMGCKAAGAARIIGVDLNPDKFETAREFGATEVVNPKDHGKPIQEVLVEMTDGGVDYSFECVGNVAIMRAALEACHKGWGTSVIIGVAAAGQEISTRPFQLVTGRTWKGTAFGGYKSVDSVPKLVEEYMSKKLKVDEFVTHTLPFEKISDGFDLMHAGKCIRVVLQF</sequence>
<comment type="catalytic activity">
    <reaction evidence="8">
        <text>S-(hydroxymethyl)glutathione + NADP(+) = S-formylglutathione + NADPH + H(+)</text>
        <dbReference type="Rhea" id="RHEA:19981"/>
        <dbReference type="ChEBI" id="CHEBI:15378"/>
        <dbReference type="ChEBI" id="CHEBI:57688"/>
        <dbReference type="ChEBI" id="CHEBI:57783"/>
        <dbReference type="ChEBI" id="CHEBI:58349"/>
        <dbReference type="ChEBI" id="CHEBI:58758"/>
        <dbReference type="EC" id="1.1.1.284"/>
    </reaction>
</comment>
<evidence type="ECO:0000313" key="15">
    <source>
        <dbReference type="Proteomes" id="UP000314294"/>
    </source>
</evidence>
<keyword evidence="4 12" id="KW-0862">Zinc</keyword>
<dbReference type="InterPro" id="IPR013154">
    <property type="entry name" value="ADH-like_N"/>
</dbReference>
<comment type="similarity">
    <text evidence="2 12">Belongs to the zinc-containing alcohol dehydrogenase family. Class-III subfamily.</text>
</comment>
<keyword evidence="6 12" id="KW-0520">NAD</keyword>
<dbReference type="GO" id="GO:0004022">
    <property type="term" value="F:alcohol dehydrogenase (NAD+) activity"/>
    <property type="evidence" value="ECO:0007669"/>
    <property type="project" value="UniProtKB-EC"/>
</dbReference>
<evidence type="ECO:0000256" key="8">
    <source>
        <dbReference type="ARBA" id="ARBA00047793"/>
    </source>
</evidence>
<dbReference type="PANTHER" id="PTHR43880">
    <property type="entry name" value="ALCOHOL DEHYDROGENASE"/>
    <property type="match status" value="1"/>
</dbReference>